<feature type="compositionally biased region" description="Polar residues" evidence="1">
    <location>
        <begin position="1"/>
        <end position="14"/>
    </location>
</feature>
<name>A0A023BA45_GRENI</name>
<dbReference type="NCBIfam" id="NF008992">
    <property type="entry name" value="PRK12335.1"/>
    <property type="match status" value="1"/>
</dbReference>
<dbReference type="PANTHER" id="PTHR43861">
    <property type="entry name" value="TRANS-ACONITATE 2-METHYLTRANSFERASE-RELATED"/>
    <property type="match status" value="1"/>
</dbReference>
<dbReference type="GO" id="GO:0046690">
    <property type="term" value="P:response to tellurium ion"/>
    <property type="evidence" value="ECO:0007669"/>
    <property type="project" value="InterPro"/>
</dbReference>
<dbReference type="InterPro" id="IPR014710">
    <property type="entry name" value="RmlC-like_jellyroll"/>
</dbReference>
<dbReference type="Proteomes" id="UP000019763">
    <property type="component" value="Unassembled WGS sequence"/>
</dbReference>
<dbReference type="Gene3D" id="3.40.50.150">
    <property type="entry name" value="Vaccinia Virus protein VP39"/>
    <property type="match status" value="1"/>
</dbReference>
<dbReference type="NCBIfam" id="NF008405">
    <property type="entry name" value="PRK11207.1"/>
    <property type="match status" value="1"/>
</dbReference>
<dbReference type="GO" id="GO:0005737">
    <property type="term" value="C:cytoplasm"/>
    <property type="evidence" value="ECO:0007669"/>
    <property type="project" value="InterPro"/>
</dbReference>
<dbReference type="Pfam" id="PF09313">
    <property type="entry name" value="TehB-like"/>
    <property type="match status" value="1"/>
</dbReference>
<evidence type="ECO:0000313" key="5">
    <source>
        <dbReference type="Proteomes" id="UP000019763"/>
    </source>
</evidence>
<organism evidence="4 5">
    <name type="scientific">Gregarina niphandrodes</name>
    <name type="common">Septate eugregarine</name>
    <dbReference type="NCBI Taxonomy" id="110365"/>
    <lineage>
        <taxon>Eukaryota</taxon>
        <taxon>Sar</taxon>
        <taxon>Alveolata</taxon>
        <taxon>Apicomplexa</taxon>
        <taxon>Conoidasida</taxon>
        <taxon>Gregarinasina</taxon>
        <taxon>Eugregarinorida</taxon>
        <taxon>Gregarinidae</taxon>
        <taxon>Gregarina</taxon>
    </lineage>
</organism>
<dbReference type="eggNOG" id="ENOG502S6MH">
    <property type="taxonomic scope" value="Eukaryota"/>
</dbReference>
<comment type="caution">
    <text evidence="4">The sequence shown here is derived from an EMBL/GenBank/DDBJ whole genome shotgun (WGS) entry which is preliminary data.</text>
</comment>
<sequence length="330" mass="36988">MSSEQVVTMDTAANTPIDKGPIDKGPIEKGLTEQDLVVYKTMPVWSAKTLPNGFKEKHNTKEGVWAKLTVLEGALDFAFLTEEGKVVDELIFTPEEQAPLVEPQVWHRISSVSPDILCQLRFLCEPRDYYFRKYGLTPPHSEVVAALKGNLEVDASPWALDVGCGKGRNALYLQQHGWKVTCWDRNAESIQSLATIAQEEKIQENIDATVHDLDSESLPTGPYNLIVNTVVLMFLEPKSVNRVVKEMQQSTADGGYNLIVCAMDSDDYPLSDQPNLPFKFTFKKGQLKELYSNWSILKYNEDVGSLHKTDEHGNPIQLRFATLLAKKISS</sequence>
<dbReference type="SUPFAM" id="SSF51197">
    <property type="entry name" value="Clavaminate synthase-like"/>
    <property type="match status" value="1"/>
</dbReference>
<accession>A0A023BA45</accession>
<reference evidence="4" key="1">
    <citation type="submission" date="2013-12" db="EMBL/GenBank/DDBJ databases">
        <authorList>
            <person name="Omoto C.K."/>
            <person name="Sibley D."/>
            <person name="Venepally P."/>
            <person name="Hadjithomas M."/>
            <person name="Karamycheva S."/>
            <person name="Brunk B."/>
            <person name="Roos D."/>
            <person name="Caler E."/>
            <person name="Lorenzi H."/>
        </authorList>
    </citation>
    <scope>NUCLEOTIDE SEQUENCE</scope>
</reference>
<dbReference type="RefSeq" id="XP_011129509.1">
    <property type="nucleotide sequence ID" value="XM_011131207.1"/>
</dbReference>
<dbReference type="CDD" id="cd02440">
    <property type="entry name" value="AdoMet_MTases"/>
    <property type="match status" value="1"/>
</dbReference>
<dbReference type="InterPro" id="IPR029063">
    <property type="entry name" value="SAM-dependent_MTases_sf"/>
</dbReference>
<feature type="region of interest" description="Disordered" evidence="1">
    <location>
        <begin position="1"/>
        <end position="25"/>
    </location>
</feature>
<evidence type="ECO:0000259" key="2">
    <source>
        <dbReference type="Pfam" id="PF03848"/>
    </source>
</evidence>
<dbReference type="AlphaFoldDB" id="A0A023BA45"/>
<evidence type="ECO:0000313" key="4">
    <source>
        <dbReference type="EMBL" id="EZG77526.1"/>
    </source>
</evidence>
<evidence type="ECO:0000256" key="1">
    <source>
        <dbReference type="SAM" id="MobiDB-lite"/>
    </source>
</evidence>
<dbReference type="InterPro" id="IPR015392">
    <property type="entry name" value="TehB/YeaR-like_dom"/>
</dbReference>
<dbReference type="InterPro" id="IPR015985">
    <property type="entry name" value="TehB-like_dom"/>
</dbReference>
<protein>
    <submittedName>
        <fullName evidence="4">Tellurite resistance protein TehB</fullName>
    </submittedName>
</protein>
<dbReference type="GO" id="GO:0008757">
    <property type="term" value="F:S-adenosylmethionine-dependent methyltransferase activity"/>
    <property type="evidence" value="ECO:0007669"/>
    <property type="project" value="InterPro"/>
</dbReference>
<dbReference type="NCBIfam" id="TIGR00477">
    <property type="entry name" value="tehB"/>
    <property type="match status" value="1"/>
</dbReference>
<dbReference type="GeneID" id="22911631"/>
<dbReference type="VEuPathDB" id="CryptoDB:GNI_042420"/>
<dbReference type="SUPFAM" id="SSF53335">
    <property type="entry name" value="S-adenosyl-L-methionine-dependent methyltransferases"/>
    <property type="match status" value="1"/>
</dbReference>
<dbReference type="EMBL" id="AFNH02000323">
    <property type="protein sequence ID" value="EZG77526.1"/>
    <property type="molecule type" value="Genomic_DNA"/>
</dbReference>
<dbReference type="Pfam" id="PF03848">
    <property type="entry name" value="TehB"/>
    <property type="match status" value="1"/>
</dbReference>
<keyword evidence="5" id="KW-1185">Reference proteome</keyword>
<dbReference type="InterPro" id="IPR004537">
    <property type="entry name" value="Tellurite-R_MeTrfase_TehB"/>
</dbReference>
<gene>
    <name evidence="4" type="ORF">GNI_042420</name>
</gene>
<proteinExistence type="predicted"/>
<dbReference type="Gene3D" id="2.60.120.10">
    <property type="entry name" value="Jelly Rolls"/>
    <property type="match status" value="1"/>
</dbReference>
<dbReference type="OrthoDB" id="73612at2759"/>
<feature type="domain" description="TehB/YeaR-like" evidence="3">
    <location>
        <begin position="40"/>
        <end position="120"/>
    </location>
</feature>
<dbReference type="InterPro" id="IPR014431">
    <property type="entry name" value="Tellurite-R_TehB-2"/>
</dbReference>
<feature type="domain" description="Tellurite resistance methyltransferase TehB-like" evidence="2">
    <location>
        <begin position="122"/>
        <end position="324"/>
    </location>
</feature>
<evidence type="ECO:0000259" key="3">
    <source>
        <dbReference type="Pfam" id="PF09313"/>
    </source>
</evidence>
<dbReference type="PIRSF" id="PIRSF005215">
    <property type="entry name" value="TehB"/>
    <property type="match status" value="1"/>
</dbReference>